<dbReference type="STRING" id="933084.A0A067QQS4"/>
<dbReference type="AlphaFoldDB" id="A0A067QQS4"/>
<dbReference type="OrthoDB" id="3353914at2759"/>
<dbReference type="InParanoid" id="A0A067QQS4"/>
<keyword evidence="2" id="KW-1185">Reference proteome</keyword>
<evidence type="ECO:0000313" key="1">
    <source>
        <dbReference type="EMBL" id="KDQ65006.1"/>
    </source>
</evidence>
<sequence length="1057" mass="115131">MPDPPPPPATQDDIVVHVRTELQSDFDAQSSPFPSGSLSAIALTSSVARERPLNIYYINDGAVFNAYQDPNLATTGSPPWSIEDMLFPGSAPNLIRAVSIPNSTHDMVLVVTQDALKAYLVEVGPRFPKWTVVPPPVPSGHIIDCSLFVTSSNQLQMAFQVSGRIYLADPTTVLMDGWNEDVGVRGYFQAGVSSFSAQTSLGSSINESYFGYAVASKAAGLSFISGGSFDATQPAILTEVDKSGVYTTVWAVPLPGDSISSKPLLFAGDSMFNTYYFQPNADSTYTKVQIFVGKKVNHLEAVVRYRRATASGITELWAEVFGLDDAGTIHHLESAYDDVKKANKFVLLSTGDYAVTAWRASDAPISLKDTAISSTPSSDGNASLLVYSQSTSGNTLRILSQDKDTSDWITEKVALPASSMSKPVVKKLRVYYVEATLMDKKNLVPQAGLAAVISSSQFAAININGRVVGVDDIRTATAFSNNVGRICFTLDATNNLGVATFSIWVEGMPKDKVIDIKPNGAIQSKLMNLTVDKMRKAVDQDSPGKPQCFPASQVTDAQLKEAIANVNKVMGVVDPSFEPLTSPPSKDESHLPSRHHLYHRTLSTVARTRLHHEPSLGHIRHIHGRARHKVEINFPHGPITRLGDGILDFSWGDLWRTIKNKFYALKQVILEPIADGVKATIRMVKDAVEYVWNGIIKFVQQAYDVVAAIFEAIGTAFKTIFGWLMYYLDFDDIKKTAASFQKTITDFQDFGQKLFGEALPTITKGGFAKAKTWLQANITAAENALQGQTVKTYDHDLVPGQGLEAFGDGQGVLDDLPSSATWLMNKIFNAAGGDAGTITFTNATTTFERLWAKFTADMDQIGFGDDLKKAYESLKTMLVTFRDRGIFDSTSWVSLLEVAKAFIFVVLDVAELAALSVESLIAEAFNFFMDILNEPLDIPVVSWVFEEITGVKLTVINTVTFIIAIPFTIAYKVVMGKTPFLLTNETGHGLVGDATSDEINMRRGLIMILNGLWVSATDFFQGQAAATVKTASTQPQPQPQVEVASAGRRIIGNQHIT</sequence>
<reference evidence="2" key="1">
    <citation type="journal article" date="2014" name="Proc. Natl. Acad. Sci. U.S.A.">
        <title>Extensive sampling of basidiomycete genomes demonstrates inadequacy of the white-rot/brown-rot paradigm for wood decay fungi.</title>
        <authorList>
            <person name="Riley R."/>
            <person name="Salamov A.A."/>
            <person name="Brown D.W."/>
            <person name="Nagy L.G."/>
            <person name="Floudas D."/>
            <person name="Held B.W."/>
            <person name="Levasseur A."/>
            <person name="Lombard V."/>
            <person name="Morin E."/>
            <person name="Otillar R."/>
            <person name="Lindquist E.A."/>
            <person name="Sun H."/>
            <person name="LaButti K.M."/>
            <person name="Schmutz J."/>
            <person name="Jabbour D."/>
            <person name="Luo H."/>
            <person name="Baker S.E."/>
            <person name="Pisabarro A.G."/>
            <person name="Walton J.D."/>
            <person name="Blanchette R.A."/>
            <person name="Henrissat B."/>
            <person name="Martin F."/>
            <person name="Cullen D."/>
            <person name="Hibbett D.S."/>
            <person name="Grigoriev I.V."/>
        </authorList>
    </citation>
    <scope>NUCLEOTIDE SEQUENCE [LARGE SCALE GENOMIC DNA]</scope>
    <source>
        <strain evidence="2">MUCL 33604</strain>
    </source>
</reference>
<organism evidence="1 2">
    <name type="scientific">Jaapia argillacea MUCL 33604</name>
    <dbReference type="NCBI Taxonomy" id="933084"/>
    <lineage>
        <taxon>Eukaryota</taxon>
        <taxon>Fungi</taxon>
        <taxon>Dikarya</taxon>
        <taxon>Basidiomycota</taxon>
        <taxon>Agaricomycotina</taxon>
        <taxon>Agaricomycetes</taxon>
        <taxon>Agaricomycetidae</taxon>
        <taxon>Jaapiales</taxon>
        <taxon>Jaapiaceae</taxon>
        <taxon>Jaapia</taxon>
    </lineage>
</organism>
<dbReference type="EMBL" id="KL197709">
    <property type="protein sequence ID" value="KDQ65006.1"/>
    <property type="molecule type" value="Genomic_DNA"/>
</dbReference>
<dbReference type="Proteomes" id="UP000027265">
    <property type="component" value="Unassembled WGS sequence"/>
</dbReference>
<evidence type="ECO:0000313" key="2">
    <source>
        <dbReference type="Proteomes" id="UP000027265"/>
    </source>
</evidence>
<dbReference type="HOGENOM" id="CLU_267463_0_0_1"/>
<accession>A0A067QQS4</accession>
<gene>
    <name evidence="1" type="ORF">JAAARDRAFT_245756</name>
</gene>
<name>A0A067QQS4_9AGAM</name>
<proteinExistence type="predicted"/>
<protein>
    <submittedName>
        <fullName evidence="1">Uncharacterized protein</fullName>
    </submittedName>
</protein>